<dbReference type="EC" id="4.4.1.13" evidence="6"/>
<dbReference type="Pfam" id="PF08544">
    <property type="entry name" value="GHMP_kinases_C"/>
    <property type="match status" value="1"/>
</dbReference>
<dbReference type="InterPro" id="IPR006238">
    <property type="entry name" value="Cys_b_lyase_euk"/>
</dbReference>
<evidence type="ECO:0000256" key="4">
    <source>
        <dbReference type="ARBA" id="ARBA00009077"/>
    </source>
</evidence>
<dbReference type="GO" id="GO:0047804">
    <property type="term" value="F:cysteine-S-conjugate beta-lyase activity"/>
    <property type="evidence" value="ECO:0007669"/>
    <property type="project" value="UniProtKB-EC"/>
</dbReference>
<comment type="catalytic activity">
    <reaction evidence="29">
        <text>an S-substituted L-cysteine + H2O = a thiol + pyruvate + NH4(+)</text>
        <dbReference type="Rhea" id="RHEA:18121"/>
        <dbReference type="ChEBI" id="CHEBI:15361"/>
        <dbReference type="ChEBI" id="CHEBI:15377"/>
        <dbReference type="ChEBI" id="CHEBI:28938"/>
        <dbReference type="ChEBI" id="CHEBI:29256"/>
        <dbReference type="ChEBI" id="CHEBI:58717"/>
        <dbReference type="EC" id="4.4.1.13"/>
    </reaction>
</comment>
<name>A0A0P1BER1_9BASI</name>
<dbReference type="EMBL" id="CCYA01000247">
    <property type="protein sequence ID" value="CEH14655.1"/>
    <property type="molecule type" value="Genomic_DNA"/>
</dbReference>
<evidence type="ECO:0000256" key="10">
    <source>
        <dbReference type="ARBA" id="ARBA00022679"/>
    </source>
</evidence>
<feature type="region of interest" description="Disordered" evidence="31">
    <location>
        <begin position="1"/>
        <end position="97"/>
    </location>
</feature>
<evidence type="ECO:0000256" key="15">
    <source>
        <dbReference type="ARBA" id="ARBA00022842"/>
    </source>
</evidence>
<keyword evidence="12" id="KW-0547">Nucleotide-binding</keyword>
<organism evidence="34 35">
    <name type="scientific">Ceraceosorus bombacis</name>
    <dbReference type="NCBI Taxonomy" id="401625"/>
    <lineage>
        <taxon>Eukaryota</taxon>
        <taxon>Fungi</taxon>
        <taxon>Dikarya</taxon>
        <taxon>Basidiomycota</taxon>
        <taxon>Ustilaginomycotina</taxon>
        <taxon>Exobasidiomycetes</taxon>
        <taxon>Ceraceosorales</taxon>
        <taxon>Ceraceosoraceae</taxon>
        <taxon>Ceraceosorus</taxon>
    </lineage>
</organism>
<dbReference type="InterPro" id="IPR014721">
    <property type="entry name" value="Ribsml_uS5_D2-typ_fold_subgr"/>
</dbReference>
<dbReference type="NCBIfam" id="TIGR01329">
    <property type="entry name" value="cysta_beta_ly_E"/>
    <property type="match status" value="1"/>
</dbReference>
<keyword evidence="23 34" id="KW-0456">Lyase</keyword>
<dbReference type="InterPro" id="IPR015422">
    <property type="entry name" value="PyrdxlP-dep_Trfase_small"/>
</dbReference>
<keyword evidence="17" id="KW-0752">Steroid biosynthesis</keyword>
<comment type="pathway">
    <text evidence="26">Amino-acid biosynthesis; L-methionine biosynthesis via de novo pathway; L-homocysteine from L-cystathionine: step 1/1.</text>
</comment>
<evidence type="ECO:0000256" key="25">
    <source>
        <dbReference type="ARBA" id="ARBA00029438"/>
    </source>
</evidence>
<dbReference type="Gene3D" id="3.90.1150.10">
    <property type="entry name" value="Aspartate Aminotransferase, domain 1"/>
    <property type="match status" value="1"/>
</dbReference>
<dbReference type="PANTHER" id="PTHR11808:SF50">
    <property type="entry name" value="CYSTATHIONINE BETA-LYASE"/>
    <property type="match status" value="1"/>
</dbReference>
<evidence type="ECO:0000256" key="5">
    <source>
        <dbReference type="ARBA" id="ARBA00012103"/>
    </source>
</evidence>
<dbReference type="Pfam" id="PF00288">
    <property type="entry name" value="GHMP_kinases_N"/>
    <property type="match status" value="1"/>
</dbReference>
<dbReference type="GO" id="GO:0016126">
    <property type="term" value="P:sterol biosynthetic process"/>
    <property type="evidence" value="ECO:0007669"/>
    <property type="project" value="UniProtKB-KW"/>
</dbReference>
<evidence type="ECO:0000256" key="23">
    <source>
        <dbReference type="ARBA" id="ARBA00023239"/>
    </source>
</evidence>
<dbReference type="GO" id="GO:0005737">
    <property type="term" value="C:cytoplasm"/>
    <property type="evidence" value="ECO:0007669"/>
    <property type="project" value="UniProtKB-SubCell"/>
</dbReference>
<keyword evidence="20" id="KW-1207">Sterol metabolism</keyword>
<keyword evidence="8" id="KW-0444">Lipid biosynthesis</keyword>
<keyword evidence="16" id="KW-0663">Pyridoxal phosphate</keyword>
<keyword evidence="22" id="KW-0753">Steroid metabolism</keyword>
<dbReference type="InterPro" id="IPR006205">
    <property type="entry name" value="Mev_gal_kin"/>
</dbReference>
<evidence type="ECO:0000256" key="16">
    <source>
        <dbReference type="ARBA" id="ARBA00022898"/>
    </source>
</evidence>
<dbReference type="SUPFAM" id="SSF54211">
    <property type="entry name" value="Ribosomal protein S5 domain 2-like"/>
    <property type="match status" value="1"/>
</dbReference>
<dbReference type="PANTHER" id="PTHR11808">
    <property type="entry name" value="TRANS-SULFURATION ENZYME FAMILY MEMBER"/>
    <property type="match status" value="1"/>
</dbReference>
<dbReference type="Gene3D" id="3.30.70.890">
    <property type="entry name" value="GHMP kinase, C-terminal domain"/>
    <property type="match status" value="1"/>
</dbReference>
<comment type="similarity">
    <text evidence="3">Belongs to the GHMP kinase family. Mevalonate kinase subfamily.</text>
</comment>
<dbReference type="PRINTS" id="PR00959">
    <property type="entry name" value="MEVGALKINASE"/>
</dbReference>
<evidence type="ECO:0000256" key="28">
    <source>
        <dbReference type="ARBA" id="ARBA00047517"/>
    </source>
</evidence>
<dbReference type="FunFam" id="3.90.1150.10:FF:000013">
    <property type="entry name" value="Cystathionine beta-lyase"/>
    <property type="match status" value="1"/>
</dbReference>
<keyword evidence="14" id="KW-0067">ATP-binding</keyword>
<comment type="subcellular location">
    <subcellularLocation>
        <location evidence="2">Cytoplasm</location>
    </subcellularLocation>
</comment>
<evidence type="ECO:0000256" key="29">
    <source>
        <dbReference type="ARBA" id="ARBA00047625"/>
    </source>
</evidence>
<dbReference type="GO" id="GO:0019287">
    <property type="term" value="P:isopentenyl diphosphate biosynthetic process, mevalonate pathway"/>
    <property type="evidence" value="ECO:0007669"/>
    <property type="project" value="UniProtKB-UniPathway"/>
</dbReference>
<dbReference type="NCBIfam" id="TIGR00549">
    <property type="entry name" value="mevalon_kin"/>
    <property type="match status" value="1"/>
</dbReference>
<dbReference type="Gene3D" id="3.40.640.10">
    <property type="entry name" value="Type I PLP-dependent aspartate aminotransferase-like (Major domain)"/>
    <property type="match status" value="1"/>
</dbReference>
<dbReference type="InterPro" id="IPR000277">
    <property type="entry name" value="Cys/Met-Metab_PyrdxlP-dep_enz"/>
</dbReference>
<evidence type="ECO:0000259" key="32">
    <source>
        <dbReference type="Pfam" id="PF00288"/>
    </source>
</evidence>
<dbReference type="InterPro" id="IPR020568">
    <property type="entry name" value="Ribosomal_Su5_D2-typ_SF"/>
</dbReference>
<evidence type="ECO:0000256" key="31">
    <source>
        <dbReference type="SAM" id="MobiDB-lite"/>
    </source>
</evidence>
<keyword evidence="15" id="KW-0460">Magnesium</keyword>
<evidence type="ECO:0000256" key="6">
    <source>
        <dbReference type="ARBA" id="ARBA00012224"/>
    </source>
</evidence>
<reference evidence="34 35" key="1">
    <citation type="submission" date="2014-09" db="EMBL/GenBank/DDBJ databases">
        <authorList>
            <person name="Magalhaes I.L.F."/>
            <person name="Oliveira U."/>
            <person name="Santos F.R."/>
            <person name="Vidigal T.H.D.A."/>
            <person name="Brescovit A.D."/>
            <person name="Santos A.J."/>
        </authorList>
    </citation>
    <scope>NUCLEOTIDE SEQUENCE [LARGE SCALE GENOMIC DNA]</scope>
</reference>
<dbReference type="EC" id="2.7.1.36" evidence="5"/>
<keyword evidence="18" id="KW-0756">Sterol biosynthesis</keyword>
<feature type="compositionally biased region" description="Polar residues" evidence="31">
    <location>
        <begin position="8"/>
        <end position="61"/>
    </location>
</feature>
<dbReference type="InterPro" id="IPR015424">
    <property type="entry name" value="PyrdxlP-dep_Trfase"/>
</dbReference>
<dbReference type="OrthoDB" id="2545919at2759"/>
<accession>A0A0P1BER1</accession>
<evidence type="ECO:0000313" key="34">
    <source>
        <dbReference type="EMBL" id="CEH14655.1"/>
    </source>
</evidence>
<dbReference type="InterPro" id="IPR054542">
    <property type="entry name" value="Cys_met_metab_PP"/>
</dbReference>
<dbReference type="GO" id="GO:0046872">
    <property type="term" value="F:metal ion binding"/>
    <property type="evidence" value="ECO:0007669"/>
    <property type="project" value="UniProtKB-KW"/>
</dbReference>
<sequence>MSSPPTPVRTSSEASSDTMGLSTTMGSATSLATPVDSAPTSPSPSVLNGPVQSKSSESTSKPRVAAQDRRSGPSGHRFATTCATVDDPNHKDQYGSSSTPIYMSATFKGLPGAEFDYSRSGNPTRSMLQHHLCQLQNCRYSFAVSSGMACLDVITRLLKAGERIIAGDDLYGGTNRLLTYLATHGDIKTDHVDTTDADKVQEILERRAAESARGECGKVKMVLLETPTNPLLKICDLERCARAAKRFAPEAIVVVDNTMMSPYLMRPLELGIDVVYDSGTKYLSGHHDLMAGVIACDREDVGKQIAFTVNSIGNALTPMDSFLLLRGIKTLAVRMDKQQTSSKHVAQYLHSLGFKVNYPGLASHPGKDIHDRQASGPGAVLSFETGDKELSERIVGATRLWGISVSFGCVNSLISMPCLMSHASIDPKVRAARRLPEDLIRLCVGIEDCRDLIEDLEAALLQAGAIKRKSHLSSATSTHTGQSTAEEHVAAAANFERIISSEADESVASLNSGLATASLETRGGDPLQGLPASSTADATSAAMAAAAPASLLVSAPGKVILFGEHAVVHGVTAIAASVALRCYAHVASRADAKVSLTLPDLGTEHTWALDELPWDLAPSVASWRGVHKTPETLNELLHQALETLVGAVAEESERSHAASVAFLYLYLCIAPRSKATGQAFVLRSTLPIGAGLGSSASLSSCIASALLVTHGRIAAPTPGSVISRSASDLINSYAFLSEKVIHGNPSGVDNSVATHGGALAFARASTRTGRRQNELRSLHGFKSFRFLLTDTRVGRDTKSLVAGVGAKLTADPQGVGATLTAIQAIADDAENVLGSSTSREAQLSSLARLIDENHTHLVSLGVSHPALETIKQTTAGAGLSTKLTGAGGGGCAVTLVPDDFEEIKLRQLVSKLEGQGFTCYETLVGGPGVGALSPHSAVQSSNDGQAARETLINSSPEALTAWADKVGAWIHSDS</sequence>
<comment type="catalytic activity">
    <reaction evidence="28">
        <text>L,L-cystathionine + H2O = L-homocysteine + pyruvate + NH4(+)</text>
        <dbReference type="Rhea" id="RHEA:13965"/>
        <dbReference type="ChEBI" id="CHEBI:15361"/>
        <dbReference type="ChEBI" id="CHEBI:15377"/>
        <dbReference type="ChEBI" id="CHEBI:28938"/>
        <dbReference type="ChEBI" id="CHEBI:58161"/>
        <dbReference type="ChEBI" id="CHEBI:58199"/>
    </reaction>
</comment>
<evidence type="ECO:0000256" key="17">
    <source>
        <dbReference type="ARBA" id="ARBA00022955"/>
    </source>
</evidence>
<keyword evidence="9" id="KW-0028">Amino-acid biosynthesis</keyword>
<evidence type="ECO:0000256" key="7">
    <source>
        <dbReference type="ARBA" id="ARBA00022490"/>
    </source>
</evidence>
<comment type="catalytic activity">
    <reaction evidence="24">
        <text>(R)-mevalonate + ATP = (R)-5-phosphomevalonate + ADP + H(+)</text>
        <dbReference type="Rhea" id="RHEA:17065"/>
        <dbReference type="ChEBI" id="CHEBI:15378"/>
        <dbReference type="ChEBI" id="CHEBI:30616"/>
        <dbReference type="ChEBI" id="CHEBI:36464"/>
        <dbReference type="ChEBI" id="CHEBI:58146"/>
        <dbReference type="ChEBI" id="CHEBI:456216"/>
        <dbReference type="EC" id="2.7.1.36"/>
    </reaction>
    <physiologicalReaction direction="left-to-right" evidence="24">
        <dbReference type="Rhea" id="RHEA:17066"/>
    </physiologicalReaction>
</comment>
<evidence type="ECO:0000256" key="21">
    <source>
        <dbReference type="ARBA" id="ARBA00023167"/>
    </source>
</evidence>
<dbReference type="InterPro" id="IPR006203">
    <property type="entry name" value="GHMP_knse_ATP-bd_CS"/>
</dbReference>
<evidence type="ECO:0000256" key="20">
    <source>
        <dbReference type="ARBA" id="ARBA00023166"/>
    </source>
</evidence>
<evidence type="ECO:0000256" key="18">
    <source>
        <dbReference type="ARBA" id="ARBA00023011"/>
    </source>
</evidence>
<evidence type="ECO:0000256" key="8">
    <source>
        <dbReference type="ARBA" id="ARBA00022516"/>
    </source>
</evidence>
<feature type="domain" description="GHMP kinase N-terminal" evidence="32">
    <location>
        <begin position="676"/>
        <end position="757"/>
    </location>
</feature>
<evidence type="ECO:0000256" key="9">
    <source>
        <dbReference type="ARBA" id="ARBA00022605"/>
    </source>
</evidence>
<dbReference type="GO" id="GO:0030170">
    <property type="term" value="F:pyridoxal phosphate binding"/>
    <property type="evidence" value="ECO:0007669"/>
    <property type="project" value="InterPro"/>
</dbReference>
<keyword evidence="13" id="KW-0418">Kinase</keyword>
<dbReference type="Pfam" id="PF01053">
    <property type="entry name" value="Cys_Met_Meta_PP"/>
    <property type="match status" value="1"/>
</dbReference>
<evidence type="ECO:0000259" key="33">
    <source>
        <dbReference type="Pfam" id="PF08544"/>
    </source>
</evidence>
<dbReference type="FunFam" id="3.30.70.890:FF:000003">
    <property type="entry name" value="Mevalonate kinase"/>
    <property type="match status" value="1"/>
</dbReference>
<dbReference type="SUPFAM" id="SSF55060">
    <property type="entry name" value="GHMP Kinase, C-terminal domain"/>
    <property type="match status" value="1"/>
</dbReference>
<dbReference type="FunFam" id="3.40.640.10:FF:000009">
    <property type="entry name" value="Cystathionine gamma-synthase homolog"/>
    <property type="match status" value="1"/>
</dbReference>
<dbReference type="InterPro" id="IPR006204">
    <property type="entry name" value="GHMP_kinase_N_dom"/>
</dbReference>
<evidence type="ECO:0000313" key="35">
    <source>
        <dbReference type="Proteomes" id="UP000054845"/>
    </source>
</evidence>
<evidence type="ECO:0000256" key="30">
    <source>
        <dbReference type="ARBA" id="ARBA00072331"/>
    </source>
</evidence>
<protein>
    <recommendedName>
        <fullName evidence="30">Cystathionine beta-lyase</fullName>
        <ecNumber evidence="5">2.7.1.36</ecNumber>
        <ecNumber evidence="6">4.4.1.13</ecNumber>
    </recommendedName>
    <alternativeName>
        <fullName evidence="27">Cysteine-S-conjugate beta-lyase</fullName>
    </alternativeName>
</protein>
<dbReference type="GO" id="GO:0004496">
    <property type="term" value="F:mevalonate kinase activity"/>
    <property type="evidence" value="ECO:0007669"/>
    <property type="project" value="UniProtKB-EC"/>
</dbReference>
<keyword evidence="10" id="KW-0808">Transferase</keyword>
<dbReference type="SUPFAM" id="SSF53383">
    <property type="entry name" value="PLP-dependent transferases"/>
    <property type="match status" value="1"/>
</dbReference>
<dbReference type="UniPathway" id="UPA00057">
    <property type="reaction ID" value="UER00098"/>
</dbReference>
<comment type="similarity">
    <text evidence="4">Belongs to the trans-sulfuration enzymes family.</text>
</comment>
<keyword evidence="21" id="KW-0486">Methionine biosynthesis</keyword>
<evidence type="ECO:0000256" key="2">
    <source>
        <dbReference type="ARBA" id="ARBA00004496"/>
    </source>
</evidence>
<dbReference type="GO" id="GO:0071266">
    <property type="term" value="P:'de novo' L-methionine biosynthetic process"/>
    <property type="evidence" value="ECO:0007669"/>
    <property type="project" value="InterPro"/>
</dbReference>
<dbReference type="GO" id="GO:0019346">
    <property type="term" value="P:transsulfuration"/>
    <property type="evidence" value="ECO:0007669"/>
    <property type="project" value="InterPro"/>
</dbReference>
<evidence type="ECO:0000256" key="27">
    <source>
        <dbReference type="ARBA" id="ARBA00047213"/>
    </source>
</evidence>
<dbReference type="GO" id="GO:0005524">
    <property type="term" value="F:ATP binding"/>
    <property type="evidence" value="ECO:0007669"/>
    <property type="project" value="UniProtKB-KW"/>
</dbReference>
<feature type="domain" description="GHMP kinase C-terminal" evidence="33">
    <location>
        <begin position="843"/>
        <end position="902"/>
    </location>
</feature>
<dbReference type="InterPro" id="IPR036554">
    <property type="entry name" value="GHMP_kinase_C_sf"/>
</dbReference>
<keyword evidence="19" id="KW-0443">Lipid metabolism</keyword>
<keyword evidence="11" id="KW-0479">Metal-binding</keyword>
<evidence type="ECO:0000256" key="14">
    <source>
        <dbReference type="ARBA" id="ARBA00022840"/>
    </source>
</evidence>
<proteinExistence type="inferred from homology"/>
<evidence type="ECO:0000256" key="22">
    <source>
        <dbReference type="ARBA" id="ARBA00023221"/>
    </source>
</evidence>
<evidence type="ECO:0000256" key="1">
    <source>
        <dbReference type="ARBA" id="ARBA00001933"/>
    </source>
</evidence>
<dbReference type="InterPro" id="IPR015421">
    <property type="entry name" value="PyrdxlP-dep_Trfase_major"/>
</dbReference>
<dbReference type="CDD" id="cd00614">
    <property type="entry name" value="CGS_like"/>
    <property type="match status" value="1"/>
</dbReference>
<comment type="pathway">
    <text evidence="25">Isoprenoid biosynthesis; isopentenyl diphosphate biosynthesis via mevalonate pathway; isopentenyl diphosphate from (R)-mevalonate: step 1/3.</text>
</comment>
<dbReference type="AlphaFoldDB" id="A0A0P1BER1"/>
<evidence type="ECO:0000256" key="26">
    <source>
        <dbReference type="ARBA" id="ARBA00046315"/>
    </source>
</evidence>
<evidence type="ECO:0000256" key="13">
    <source>
        <dbReference type="ARBA" id="ARBA00022777"/>
    </source>
</evidence>
<evidence type="ECO:0000256" key="11">
    <source>
        <dbReference type="ARBA" id="ARBA00022723"/>
    </source>
</evidence>
<dbReference type="PROSITE" id="PS00868">
    <property type="entry name" value="CYS_MET_METAB_PP"/>
    <property type="match status" value="1"/>
</dbReference>
<evidence type="ECO:0000256" key="3">
    <source>
        <dbReference type="ARBA" id="ARBA00006495"/>
    </source>
</evidence>
<keyword evidence="35" id="KW-1185">Reference proteome</keyword>
<comment type="cofactor">
    <cofactor evidence="1">
        <name>pyridoxal 5'-phosphate</name>
        <dbReference type="ChEBI" id="CHEBI:597326"/>
    </cofactor>
</comment>
<dbReference type="PROSITE" id="PS00627">
    <property type="entry name" value="GHMP_KINASES_ATP"/>
    <property type="match status" value="1"/>
</dbReference>
<evidence type="ECO:0000256" key="12">
    <source>
        <dbReference type="ARBA" id="ARBA00022741"/>
    </source>
</evidence>
<keyword evidence="7" id="KW-0963">Cytoplasm</keyword>
<dbReference type="STRING" id="401625.A0A0P1BER1"/>
<evidence type="ECO:0000256" key="24">
    <source>
        <dbReference type="ARBA" id="ARBA00029310"/>
    </source>
</evidence>
<evidence type="ECO:0000256" key="19">
    <source>
        <dbReference type="ARBA" id="ARBA00023098"/>
    </source>
</evidence>
<dbReference type="Gene3D" id="3.30.230.10">
    <property type="match status" value="1"/>
</dbReference>
<dbReference type="InterPro" id="IPR013750">
    <property type="entry name" value="GHMP_kinase_C_dom"/>
</dbReference>
<dbReference type="Proteomes" id="UP000054845">
    <property type="component" value="Unassembled WGS sequence"/>
</dbReference>